<gene>
    <name evidence="6" type="ORF">LOOC260_121180</name>
</gene>
<dbReference type="GO" id="GO:0003677">
    <property type="term" value="F:DNA binding"/>
    <property type="evidence" value="ECO:0007669"/>
    <property type="project" value="UniProtKB-KW"/>
</dbReference>
<evidence type="ECO:0000256" key="1">
    <source>
        <dbReference type="ARBA" id="ARBA00023015"/>
    </source>
</evidence>
<dbReference type="Proteomes" id="UP000031620">
    <property type="component" value="Chromosome"/>
</dbReference>
<keyword evidence="2" id="KW-0238">DNA-binding</keyword>
<dbReference type="EMBL" id="AP014680">
    <property type="protein sequence ID" value="BAP86624.1"/>
    <property type="molecule type" value="Genomic_DNA"/>
</dbReference>
<dbReference type="InterPro" id="IPR012318">
    <property type="entry name" value="HTH_CRP"/>
</dbReference>
<dbReference type="CDD" id="cd00038">
    <property type="entry name" value="CAP_ED"/>
    <property type="match status" value="1"/>
</dbReference>
<evidence type="ECO:0000259" key="4">
    <source>
        <dbReference type="PROSITE" id="PS50042"/>
    </source>
</evidence>
<dbReference type="SMART" id="SM00100">
    <property type="entry name" value="cNMP"/>
    <property type="match status" value="1"/>
</dbReference>
<dbReference type="InterPro" id="IPR014710">
    <property type="entry name" value="RmlC-like_jellyroll"/>
</dbReference>
<evidence type="ECO:0000256" key="2">
    <source>
        <dbReference type="ARBA" id="ARBA00023125"/>
    </source>
</evidence>
<dbReference type="GO" id="GO:0005829">
    <property type="term" value="C:cytosol"/>
    <property type="evidence" value="ECO:0007669"/>
    <property type="project" value="TreeGrafter"/>
</dbReference>
<dbReference type="KEGG" id="lho:LOOC260_121180"/>
<dbReference type="HOGENOM" id="CLU_075053_4_0_9"/>
<evidence type="ECO:0000259" key="5">
    <source>
        <dbReference type="PROSITE" id="PS51063"/>
    </source>
</evidence>
<dbReference type="InterPro" id="IPR036388">
    <property type="entry name" value="WH-like_DNA-bd_sf"/>
</dbReference>
<dbReference type="SUPFAM" id="SSF46785">
    <property type="entry name" value="Winged helix' DNA-binding domain"/>
    <property type="match status" value="1"/>
</dbReference>
<evidence type="ECO:0000313" key="6">
    <source>
        <dbReference type="EMBL" id="BAP86624.1"/>
    </source>
</evidence>
<reference evidence="6 7" key="1">
    <citation type="submission" date="2014-11" db="EMBL/GenBank/DDBJ databases">
        <title>Complete genome sequence and analysis of Lactobacillus hokkaidonensis LOOC260T.</title>
        <authorList>
            <person name="Tanizawa Y."/>
            <person name="Tohno M."/>
            <person name="Kaminuma E."/>
            <person name="Nakamura Y."/>
            <person name="Arita M."/>
        </authorList>
    </citation>
    <scope>NUCLEOTIDE SEQUENCE [LARGE SCALE GENOMIC DNA]</scope>
    <source>
        <strain evidence="6 7">LOOC260</strain>
    </source>
</reference>
<dbReference type="PROSITE" id="PS51063">
    <property type="entry name" value="HTH_CRP_2"/>
    <property type="match status" value="1"/>
</dbReference>
<dbReference type="SUPFAM" id="SSF51206">
    <property type="entry name" value="cAMP-binding domain-like"/>
    <property type="match status" value="1"/>
</dbReference>
<dbReference type="SMART" id="SM00419">
    <property type="entry name" value="HTH_CRP"/>
    <property type="match status" value="1"/>
</dbReference>
<accession>A0A0A1H053</accession>
<keyword evidence="1" id="KW-0805">Transcription regulation</keyword>
<sequence length="226" mass="25022">MTMPTGLAHECVSLVPLFNQLTHADKETIESIVHQHHYQPGETIFSAGDSLDSLMIIASGQVKVYQLAENGKEQLLYLLKTGDFEGESALFSQTTRQSFGEALLPTAICQIERSDFQMLMQQYPSISINLLNEFGHRLSKLEKRTTQATTSSIESRLADYLVETSAGLKETTFKLPLKKKDLATYLGTTPETISRKLKDFEDQGFITQGGGKKVTILDSDALALIS</sequence>
<dbReference type="InterPro" id="IPR050397">
    <property type="entry name" value="Env_Response_Regulators"/>
</dbReference>
<protein>
    <submittedName>
        <fullName evidence="6">Crp/Fnr family transcriptional regulator</fullName>
    </submittedName>
</protein>
<evidence type="ECO:0000256" key="3">
    <source>
        <dbReference type="ARBA" id="ARBA00023163"/>
    </source>
</evidence>
<dbReference type="RefSeq" id="WP_420836079.1">
    <property type="nucleotide sequence ID" value="NZ_AP014680.1"/>
</dbReference>
<dbReference type="InterPro" id="IPR018490">
    <property type="entry name" value="cNMP-bd_dom_sf"/>
</dbReference>
<evidence type="ECO:0000313" key="7">
    <source>
        <dbReference type="Proteomes" id="UP000031620"/>
    </source>
</evidence>
<dbReference type="Gene3D" id="2.60.120.10">
    <property type="entry name" value="Jelly Rolls"/>
    <property type="match status" value="1"/>
</dbReference>
<dbReference type="PROSITE" id="PS50042">
    <property type="entry name" value="CNMP_BINDING_3"/>
    <property type="match status" value="1"/>
</dbReference>
<dbReference type="PRINTS" id="PR00034">
    <property type="entry name" value="HTHCRP"/>
</dbReference>
<feature type="domain" description="HTH crp-type" evidence="5">
    <location>
        <begin position="151"/>
        <end position="220"/>
    </location>
</feature>
<feature type="domain" description="Cyclic nucleotide-binding" evidence="4">
    <location>
        <begin position="17"/>
        <end position="137"/>
    </location>
</feature>
<dbReference type="PANTHER" id="PTHR24567">
    <property type="entry name" value="CRP FAMILY TRANSCRIPTIONAL REGULATORY PROTEIN"/>
    <property type="match status" value="1"/>
</dbReference>
<dbReference type="InterPro" id="IPR036390">
    <property type="entry name" value="WH_DNA-bd_sf"/>
</dbReference>
<dbReference type="GO" id="GO:0003700">
    <property type="term" value="F:DNA-binding transcription factor activity"/>
    <property type="evidence" value="ECO:0007669"/>
    <property type="project" value="TreeGrafter"/>
</dbReference>
<proteinExistence type="predicted"/>
<dbReference type="Pfam" id="PF13545">
    <property type="entry name" value="HTH_Crp_2"/>
    <property type="match status" value="1"/>
</dbReference>
<name>A0A0A1H053_9LACO</name>
<keyword evidence="3" id="KW-0804">Transcription</keyword>
<dbReference type="CDD" id="cd00092">
    <property type="entry name" value="HTH_CRP"/>
    <property type="match status" value="1"/>
</dbReference>
<dbReference type="AlphaFoldDB" id="A0A0A1H053"/>
<dbReference type="Pfam" id="PF00027">
    <property type="entry name" value="cNMP_binding"/>
    <property type="match status" value="1"/>
</dbReference>
<dbReference type="PANTHER" id="PTHR24567:SF26">
    <property type="entry name" value="REGULATORY PROTEIN YEIL"/>
    <property type="match status" value="1"/>
</dbReference>
<organism evidence="6 7">
    <name type="scientific">Paucilactobacillus hokkaidonensis JCM 18461</name>
    <dbReference type="NCBI Taxonomy" id="1291742"/>
    <lineage>
        <taxon>Bacteria</taxon>
        <taxon>Bacillati</taxon>
        <taxon>Bacillota</taxon>
        <taxon>Bacilli</taxon>
        <taxon>Lactobacillales</taxon>
        <taxon>Lactobacillaceae</taxon>
        <taxon>Paucilactobacillus</taxon>
    </lineage>
</organism>
<dbReference type="InterPro" id="IPR000595">
    <property type="entry name" value="cNMP-bd_dom"/>
</dbReference>
<dbReference type="STRING" id="1291742.LOOC260_121180"/>
<dbReference type="Gene3D" id="1.10.10.10">
    <property type="entry name" value="Winged helix-like DNA-binding domain superfamily/Winged helix DNA-binding domain"/>
    <property type="match status" value="1"/>
</dbReference>